<proteinExistence type="predicted"/>
<dbReference type="EMBL" id="JAUSVR010000035">
    <property type="protein sequence ID" value="MDQ0513524.1"/>
    <property type="molecule type" value="Genomic_DNA"/>
</dbReference>
<dbReference type="InterPro" id="IPR012337">
    <property type="entry name" value="RNaseH-like_sf"/>
</dbReference>
<name>A0ABU0LXW7_9HYPH</name>
<comment type="caution">
    <text evidence="2">The sequence shown here is derived from an EMBL/GenBank/DDBJ whole genome shotgun (WGS) entry which is preliminary data.</text>
</comment>
<feature type="domain" description="Integrase catalytic" evidence="1">
    <location>
        <begin position="61"/>
        <end position="200"/>
    </location>
</feature>
<dbReference type="InterPro" id="IPR025948">
    <property type="entry name" value="HTH-like_dom"/>
</dbReference>
<dbReference type="Pfam" id="PF13276">
    <property type="entry name" value="HTH_21"/>
    <property type="match status" value="1"/>
</dbReference>
<dbReference type="NCBIfam" id="NF033516">
    <property type="entry name" value="transpos_IS3"/>
    <property type="match status" value="1"/>
</dbReference>
<organism evidence="2 3">
    <name type="scientific">Ancylobacter amanitiformis</name>
    <dbReference type="NCBI Taxonomy" id="217069"/>
    <lineage>
        <taxon>Bacteria</taxon>
        <taxon>Pseudomonadati</taxon>
        <taxon>Pseudomonadota</taxon>
        <taxon>Alphaproteobacteria</taxon>
        <taxon>Hyphomicrobiales</taxon>
        <taxon>Xanthobacteraceae</taxon>
        <taxon>Ancylobacter</taxon>
    </lineage>
</organism>
<evidence type="ECO:0000313" key="2">
    <source>
        <dbReference type="EMBL" id="MDQ0513524.1"/>
    </source>
</evidence>
<reference evidence="2 3" key="1">
    <citation type="submission" date="2023-07" db="EMBL/GenBank/DDBJ databases">
        <title>Genomic Encyclopedia of Type Strains, Phase IV (KMG-IV): sequencing the most valuable type-strain genomes for metagenomic binning, comparative biology and taxonomic classification.</title>
        <authorList>
            <person name="Goeker M."/>
        </authorList>
    </citation>
    <scope>NUCLEOTIDE SEQUENCE [LARGE SCALE GENOMIC DNA]</scope>
    <source>
        <strain evidence="2 3">DSM 15561</strain>
    </source>
</reference>
<dbReference type="SUPFAM" id="SSF53098">
    <property type="entry name" value="Ribonuclease H-like"/>
    <property type="match status" value="1"/>
</dbReference>
<dbReference type="Pfam" id="PF00665">
    <property type="entry name" value="rve"/>
    <property type="match status" value="1"/>
</dbReference>
<dbReference type="InterPro" id="IPR001584">
    <property type="entry name" value="Integrase_cat-core"/>
</dbReference>
<accession>A0ABU0LXW7</accession>
<dbReference type="PANTHER" id="PTHR47515:SF1">
    <property type="entry name" value="BLR2054 PROTEIN"/>
    <property type="match status" value="1"/>
</dbReference>
<dbReference type="Proteomes" id="UP001235094">
    <property type="component" value="Unassembled WGS sequence"/>
</dbReference>
<gene>
    <name evidence="2" type="ORF">QOZ99_004447</name>
</gene>
<evidence type="ECO:0000313" key="3">
    <source>
        <dbReference type="Proteomes" id="UP001235094"/>
    </source>
</evidence>
<sequence length="200" mass="22917">MKAIAHERHRFGYRRLHVLLRREGFVVNHKRLFRLYREERLKVRRRGGRKRAIGTRAPMMIPMRPNERWSLDFVSDQLTCGRRFRMLTVVDDCTRECLTLLADTSLSGVRVARELDRLVAERGRPGMMVSDNGSELTSNAILAWADAAQVEWHDIAQGKPMQNAFIESFNGRLRDELLNETHVLGAEPGQSGPGQVAARL</sequence>
<keyword evidence="3" id="KW-1185">Reference proteome</keyword>
<dbReference type="Gene3D" id="3.30.420.10">
    <property type="entry name" value="Ribonuclease H-like superfamily/Ribonuclease H"/>
    <property type="match status" value="1"/>
</dbReference>
<dbReference type="PROSITE" id="PS50994">
    <property type="entry name" value="INTEGRASE"/>
    <property type="match status" value="1"/>
</dbReference>
<evidence type="ECO:0000259" key="1">
    <source>
        <dbReference type="PROSITE" id="PS50994"/>
    </source>
</evidence>
<dbReference type="InterPro" id="IPR036397">
    <property type="entry name" value="RNaseH_sf"/>
</dbReference>
<dbReference type="PANTHER" id="PTHR47515">
    <property type="entry name" value="LOW CALCIUM RESPONSE LOCUS PROTEIN T"/>
    <property type="match status" value="1"/>
</dbReference>
<dbReference type="InterPro" id="IPR048020">
    <property type="entry name" value="Transpos_IS3"/>
</dbReference>
<protein>
    <submittedName>
        <fullName evidence="2">Transposase InsO family protein</fullName>
    </submittedName>
</protein>